<evidence type="ECO:0000313" key="7">
    <source>
        <dbReference type="Proteomes" id="UP000322079"/>
    </source>
</evidence>
<dbReference type="InterPro" id="IPR050109">
    <property type="entry name" value="HTH-type_TetR-like_transc_reg"/>
</dbReference>
<dbReference type="GO" id="GO:0003700">
    <property type="term" value="F:DNA-binding transcription factor activity"/>
    <property type="evidence" value="ECO:0007669"/>
    <property type="project" value="TreeGrafter"/>
</dbReference>
<dbReference type="PROSITE" id="PS50977">
    <property type="entry name" value="HTH_TETR_2"/>
    <property type="match status" value="1"/>
</dbReference>
<keyword evidence="2 4" id="KW-0238">DNA-binding</keyword>
<dbReference type="SUPFAM" id="SSF46689">
    <property type="entry name" value="Homeodomain-like"/>
    <property type="match status" value="1"/>
</dbReference>
<evidence type="ECO:0000256" key="4">
    <source>
        <dbReference type="PROSITE-ProRule" id="PRU00335"/>
    </source>
</evidence>
<dbReference type="Gene3D" id="1.10.357.10">
    <property type="entry name" value="Tetracycline Repressor, domain 2"/>
    <property type="match status" value="1"/>
</dbReference>
<keyword evidence="1" id="KW-0805">Transcription regulation</keyword>
<dbReference type="PRINTS" id="PR00455">
    <property type="entry name" value="HTHTETR"/>
</dbReference>
<evidence type="ECO:0000256" key="2">
    <source>
        <dbReference type="ARBA" id="ARBA00023125"/>
    </source>
</evidence>
<evidence type="ECO:0000259" key="5">
    <source>
        <dbReference type="PROSITE" id="PS50977"/>
    </source>
</evidence>
<reference evidence="6 7" key="1">
    <citation type="submission" date="2019-08" db="EMBL/GenBank/DDBJ databases">
        <title>Chromobacterium paludis, a novel bacterium isolated from a Maryland marsh pond.</title>
        <authorList>
            <person name="Blackburn M.B."/>
            <person name="Gundersen-Rindal D.E."/>
        </authorList>
    </citation>
    <scope>NUCLEOTIDE SEQUENCE [LARGE SCALE GENOMIC DNA]</scope>
    <source>
        <strain evidence="7">IIBBL 257-1</strain>
    </source>
</reference>
<protein>
    <submittedName>
        <fullName evidence="6">TetR/AcrR family transcriptional regulator</fullName>
    </submittedName>
</protein>
<accession>A0A5C1DI46</accession>
<organism evidence="6 7">
    <name type="scientific">Chromobacterium paludis</name>
    <dbReference type="NCBI Taxonomy" id="2605945"/>
    <lineage>
        <taxon>Bacteria</taxon>
        <taxon>Pseudomonadati</taxon>
        <taxon>Pseudomonadota</taxon>
        <taxon>Betaproteobacteria</taxon>
        <taxon>Neisseriales</taxon>
        <taxon>Chromobacteriaceae</taxon>
        <taxon>Chromobacterium</taxon>
    </lineage>
</organism>
<dbReference type="InterPro" id="IPR001647">
    <property type="entry name" value="HTH_TetR"/>
</dbReference>
<dbReference type="Proteomes" id="UP000322079">
    <property type="component" value="Chromosome"/>
</dbReference>
<evidence type="ECO:0000313" key="6">
    <source>
        <dbReference type="EMBL" id="QEL55639.1"/>
    </source>
</evidence>
<name>A0A5C1DI46_9NEIS</name>
<gene>
    <name evidence="6" type="ORF">FYK34_08680</name>
</gene>
<dbReference type="InterPro" id="IPR009057">
    <property type="entry name" value="Homeodomain-like_sf"/>
</dbReference>
<evidence type="ECO:0000256" key="3">
    <source>
        <dbReference type="ARBA" id="ARBA00023163"/>
    </source>
</evidence>
<keyword evidence="3" id="KW-0804">Transcription</keyword>
<dbReference type="PANTHER" id="PTHR30055">
    <property type="entry name" value="HTH-TYPE TRANSCRIPTIONAL REGULATOR RUTR"/>
    <property type="match status" value="1"/>
</dbReference>
<feature type="DNA-binding region" description="H-T-H motif" evidence="4">
    <location>
        <begin position="35"/>
        <end position="54"/>
    </location>
</feature>
<sequence>MENKRRWQRKKEARPKEILEAAFRLFAAKGFHAVRMEDIAELAGMSSGTAYLYFGGKRDIFTSAVRLRLAGSFRWLDEVASSEALGARERLRGVVRQFNDATGSAEFAVLCRLLIAEACSFPELTRLFVEDVIQRMRAAIACILLDGIACGELAPTDAHATVDVLMAASLTGLLWQAPFASLWGGQSGARDAGRQWRGTLDALIEGLALPAPCHAA</sequence>
<dbReference type="GO" id="GO:0000976">
    <property type="term" value="F:transcription cis-regulatory region binding"/>
    <property type="evidence" value="ECO:0007669"/>
    <property type="project" value="TreeGrafter"/>
</dbReference>
<keyword evidence="7" id="KW-1185">Reference proteome</keyword>
<dbReference type="SUPFAM" id="SSF48498">
    <property type="entry name" value="Tetracyclin repressor-like, C-terminal domain"/>
    <property type="match status" value="1"/>
</dbReference>
<evidence type="ECO:0000256" key="1">
    <source>
        <dbReference type="ARBA" id="ARBA00023015"/>
    </source>
</evidence>
<dbReference type="KEGG" id="chrm:FYK34_08680"/>
<dbReference type="InterPro" id="IPR036271">
    <property type="entry name" value="Tet_transcr_reg_TetR-rel_C_sf"/>
</dbReference>
<dbReference type="InterPro" id="IPR039536">
    <property type="entry name" value="TetR_C_Proteobacteria"/>
</dbReference>
<dbReference type="Pfam" id="PF14246">
    <property type="entry name" value="TetR_C_7"/>
    <property type="match status" value="1"/>
</dbReference>
<dbReference type="AlphaFoldDB" id="A0A5C1DI46"/>
<feature type="domain" description="HTH tetR-type" evidence="5">
    <location>
        <begin position="12"/>
        <end position="72"/>
    </location>
</feature>
<dbReference type="RefSeq" id="WP_149296000.1">
    <property type="nucleotide sequence ID" value="NZ_CP043473.1"/>
</dbReference>
<dbReference type="EMBL" id="CP043473">
    <property type="protein sequence ID" value="QEL55639.1"/>
    <property type="molecule type" value="Genomic_DNA"/>
</dbReference>
<dbReference type="PANTHER" id="PTHR30055:SF234">
    <property type="entry name" value="HTH-TYPE TRANSCRIPTIONAL REGULATOR BETI"/>
    <property type="match status" value="1"/>
</dbReference>
<dbReference type="Pfam" id="PF00440">
    <property type="entry name" value="TetR_N"/>
    <property type="match status" value="1"/>
</dbReference>
<proteinExistence type="predicted"/>